<feature type="domain" description="N-acetyltransferase" evidence="1">
    <location>
        <begin position="4"/>
        <end position="150"/>
    </location>
</feature>
<organism evidence="2">
    <name type="scientific">freshwater metagenome</name>
    <dbReference type="NCBI Taxonomy" id="449393"/>
    <lineage>
        <taxon>unclassified sequences</taxon>
        <taxon>metagenomes</taxon>
        <taxon>ecological metagenomes</taxon>
    </lineage>
</organism>
<dbReference type="AlphaFoldDB" id="A0A094QDS8"/>
<dbReference type="PANTHER" id="PTHR41700:SF1">
    <property type="entry name" value="N-ACETYLTRANSFERASE DOMAIN-CONTAINING PROTEIN"/>
    <property type="match status" value="1"/>
</dbReference>
<dbReference type="InterPro" id="IPR038764">
    <property type="entry name" value="GNAT_N_AcTrfase_prd"/>
</dbReference>
<dbReference type="EMBL" id="JNSL01000004">
    <property type="protein sequence ID" value="KGA21572.1"/>
    <property type="molecule type" value="Genomic_DNA"/>
</dbReference>
<dbReference type="InterPro" id="IPR016181">
    <property type="entry name" value="Acyl_CoA_acyltransferase"/>
</dbReference>
<dbReference type="PANTHER" id="PTHR41700">
    <property type="entry name" value="GCN5-RELATED N-ACETYLTRANSFERASE"/>
    <property type="match status" value="1"/>
</dbReference>
<reference evidence="2" key="1">
    <citation type="submission" date="2014-06" db="EMBL/GenBank/DDBJ databases">
        <title>Key roles for freshwater Actinobacteria revealed by deep metagenomic sequencing.</title>
        <authorList>
            <person name="Ghai R."/>
            <person name="Mizuno C.M."/>
            <person name="Picazo A."/>
            <person name="Camacho A."/>
            <person name="Rodriguez-Valera F."/>
        </authorList>
    </citation>
    <scope>NUCLEOTIDE SEQUENCE</scope>
</reference>
<dbReference type="Gene3D" id="3.40.630.30">
    <property type="match status" value="1"/>
</dbReference>
<gene>
    <name evidence="2" type="ORF">GM51_1415</name>
</gene>
<sequence>MEPIVIRELVSISDQNLGLDLFDAIWPIPGGGREIPENLMQAFVHNGSYFSGAFSGDEILGATFGFIGINGGTHLHSHMSAVLPESRDLGIGALMKYHQFNWALEREIPFISWTFDPLIRKNARFNISKLGVEISAYFPDFYGPMTDLVNAGDASDRLMVKWRVTNGAPQSSDDLLEIPKGAIRIDIPEDIVALRAKSVEEAMAERLRVRTEFLTAFDNGYRVIGFSNAHGYILSNVESGK</sequence>
<comment type="caution">
    <text evidence="2">The sequence shown here is derived from an EMBL/GenBank/DDBJ whole genome shotgun (WGS) entry which is preliminary data.</text>
</comment>
<dbReference type="GO" id="GO:0016747">
    <property type="term" value="F:acyltransferase activity, transferring groups other than amino-acyl groups"/>
    <property type="evidence" value="ECO:0007669"/>
    <property type="project" value="InterPro"/>
</dbReference>
<evidence type="ECO:0000259" key="1">
    <source>
        <dbReference type="PROSITE" id="PS51186"/>
    </source>
</evidence>
<dbReference type="InterPro" id="IPR000182">
    <property type="entry name" value="GNAT_dom"/>
</dbReference>
<evidence type="ECO:0000313" key="2">
    <source>
        <dbReference type="EMBL" id="KGA21572.1"/>
    </source>
</evidence>
<proteinExistence type="predicted"/>
<dbReference type="SUPFAM" id="SSF55729">
    <property type="entry name" value="Acyl-CoA N-acyltransferases (Nat)"/>
    <property type="match status" value="1"/>
</dbReference>
<accession>A0A094QDS8</accession>
<name>A0A094QDS8_9ZZZZ</name>
<dbReference type="PROSITE" id="PS51186">
    <property type="entry name" value="GNAT"/>
    <property type="match status" value="1"/>
</dbReference>
<protein>
    <recommendedName>
        <fullName evidence="1">N-acetyltransferase domain-containing protein</fullName>
    </recommendedName>
</protein>